<dbReference type="AlphaFoldDB" id="G0U9L4"/>
<evidence type="ECO:0000256" key="2">
    <source>
        <dbReference type="SAM" id="MobiDB-lite"/>
    </source>
</evidence>
<keyword evidence="1" id="KW-0175">Coiled coil</keyword>
<organism evidence="3">
    <name type="scientific">Trypanosoma vivax (strain Y486)</name>
    <dbReference type="NCBI Taxonomy" id="1055687"/>
    <lineage>
        <taxon>Eukaryota</taxon>
        <taxon>Discoba</taxon>
        <taxon>Euglenozoa</taxon>
        <taxon>Kinetoplastea</taxon>
        <taxon>Metakinetoplastina</taxon>
        <taxon>Trypanosomatida</taxon>
        <taxon>Trypanosomatidae</taxon>
        <taxon>Trypanosoma</taxon>
        <taxon>Duttonella</taxon>
    </lineage>
</organism>
<sequence>MTSLFEQLQHVLEPWDHGEDCEKAALSPRTAERRLEDNTCIGKNRLAVFVDGIQDSSVAADGVRAFASQSNNNFPLWLAEMDQKPEPSASFIMPKTSMGTSEVTANFAPSTGEGRRRRQLNNLELARAALVLFTSNAGVYRPLLQQTLGFVFGFIDELLEESAPSRAAAVRLLQMQERRATVGQAENAEISSAHERMRRMEGQMAKLVEDATMQRDHMNSEIVASHERERKLEALLEHQMILSHGRTITWECGGGKGKRDAEYVSRLIARASTEKAVDELQQDIIILQQNEESLNRRIQDLLELNGRYAQQSLALSTRLSILCDYNISLAVEHQKYKNDLINEKQKVEKYRRNFATVRNVLMSSFVDRHQELQRCWAVCLDRQLDKNAEALLAFRRLKNITVSSVHSERSSVVCEVENSSEKGMPDAVLEPLDTKAPPSSGMRDFRITHPRVASEGDSPRTPFHLRSSFPVPLLHIPPVTAERLVHVLLQEWRQQDEVKSLDLFARSYWENMVRDEETDSKERRGDPYLPPEALEQRRLQLTYGINKLSISAQCGSLTYAYGLVSRKEVREDVFSMLEMDCAMLYAMCSFLDVELSAHSVPLGRLPVAYFASVLSAMYPSYPLSIIRELVNVAVKVAGNEKELSGTLCYTVLLPERIFADSESVTVANHGSLWENIFVHCFFNCIIDDVVDSWRVVEGQFYFSTPASGLANEQKLLYQSLSELPQRTIAIWLPALRLVLSRWDELKRGQNVADLNVVCVVALRAALDYLRSQILLRQATLPETTRHHEAFLEELRAEWEQSSQSSKNLSHDDIVRIVESLDRHRHAVWGPADLGGAEYLRHVDVTEVPTRDEFLDRIRRSSAQTVENETKS</sequence>
<proteinExistence type="predicted"/>
<reference evidence="3" key="1">
    <citation type="journal article" date="2012" name="Proc. Natl. Acad. Sci. U.S.A.">
        <title>Antigenic diversity is generated by distinct evolutionary mechanisms in African trypanosome species.</title>
        <authorList>
            <person name="Jackson A.P."/>
            <person name="Berry A."/>
            <person name="Aslett M."/>
            <person name="Allison H.C."/>
            <person name="Burton P."/>
            <person name="Vavrova-Anderson J."/>
            <person name="Brown R."/>
            <person name="Browne H."/>
            <person name="Corton N."/>
            <person name="Hauser H."/>
            <person name="Gamble J."/>
            <person name="Gilderthorp R."/>
            <person name="Marcello L."/>
            <person name="McQuillan J."/>
            <person name="Otto T.D."/>
            <person name="Quail M.A."/>
            <person name="Sanders M.J."/>
            <person name="van Tonder A."/>
            <person name="Ginger M.L."/>
            <person name="Field M.C."/>
            <person name="Barry J.D."/>
            <person name="Hertz-Fowler C."/>
            <person name="Berriman M."/>
        </authorList>
    </citation>
    <scope>NUCLEOTIDE SEQUENCE</scope>
    <source>
        <strain evidence="3">Y486</strain>
    </source>
</reference>
<gene>
    <name evidence="3" type="ORF">TVY486_1117850</name>
</gene>
<protein>
    <submittedName>
        <fullName evidence="3">Uncharacterized protein</fullName>
    </submittedName>
</protein>
<evidence type="ECO:0000313" key="3">
    <source>
        <dbReference type="EMBL" id="CCC54300.1"/>
    </source>
</evidence>
<name>G0U9L4_TRYVY</name>
<feature type="coiled-coil region" evidence="1">
    <location>
        <begin position="270"/>
        <end position="304"/>
    </location>
</feature>
<dbReference type="VEuPathDB" id="TriTrypDB:TvY486_1117850"/>
<feature type="region of interest" description="Disordered" evidence="2">
    <location>
        <begin position="424"/>
        <end position="444"/>
    </location>
</feature>
<evidence type="ECO:0000256" key="1">
    <source>
        <dbReference type="SAM" id="Coils"/>
    </source>
</evidence>
<dbReference type="EMBL" id="HE573027">
    <property type="protein sequence ID" value="CCC54300.1"/>
    <property type="molecule type" value="Genomic_DNA"/>
</dbReference>
<accession>G0U9L4</accession>